<protein>
    <submittedName>
        <fullName evidence="1">Uncharacterized protein</fullName>
    </submittedName>
</protein>
<name>A0ACD5TVW2_AVESA</name>
<evidence type="ECO:0000313" key="2">
    <source>
        <dbReference type="Proteomes" id="UP001732700"/>
    </source>
</evidence>
<keyword evidence="2" id="KW-1185">Reference proteome</keyword>
<evidence type="ECO:0000313" key="1">
    <source>
        <dbReference type="EnsemblPlants" id="AVESA.00010b.r2.1DG0133760.1.CDS"/>
    </source>
</evidence>
<dbReference type="EnsemblPlants" id="AVESA.00010b.r2.1DG0133760.1">
    <property type="protein sequence ID" value="AVESA.00010b.r2.1DG0133760.1.CDS"/>
    <property type="gene ID" value="AVESA.00010b.r2.1DG0133760"/>
</dbReference>
<reference evidence="1" key="2">
    <citation type="submission" date="2025-09" db="UniProtKB">
        <authorList>
            <consortium name="EnsemblPlants"/>
        </authorList>
    </citation>
    <scope>IDENTIFICATION</scope>
</reference>
<dbReference type="Proteomes" id="UP001732700">
    <property type="component" value="Chromosome 1D"/>
</dbReference>
<organism evidence="1 2">
    <name type="scientific">Avena sativa</name>
    <name type="common">Oat</name>
    <dbReference type="NCBI Taxonomy" id="4498"/>
    <lineage>
        <taxon>Eukaryota</taxon>
        <taxon>Viridiplantae</taxon>
        <taxon>Streptophyta</taxon>
        <taxon>Embryophyta</taxon>
        <taxon>Tracheophyta</taxon>
        <taxon>Spermatophyta</taxon>
        <taxon>Magnoliopsida</taxon>
        <taxon>Liliopsida</taxon>
        <taxon>Poales</taxon>
        <taxon>Poaceae</taxon>
        <taxon>BOP clade</taxon>
        <taxon>Pooideae</taxon>
        <taxon>Poodae</taxon>
        <taxon>Poeae</taxon>
        <taxon>Poeae Chloroplast Group 1 (Aveneae type)</taxon>
        <taxon>Aveninae</taxon>
        <taxon>Avena</taxon>
    </lineage>
</organism>
<accession>A0ACD5TVW2</accession>
<proteinExistence type="predicted"/>
<reference evidence="1" key="1">
    <citation type="submission" date="2021-05" db="EMBL/GenBank/DDBJ databases">
        <authorList>
            <person name="Scholz U."/>
            <person name="Mascher M."/>
            <person name="Fiebig A."/>
        </authorList>
    </citation>
    <scope>NUCLEOTIDE SEQUENCE [LARGE SCALE GENOMIC DNA]</scope>
</reference>
<sequence length="298" mass="33715">MEEGLSDYFEFFLALYKDSWDRLRLPDKFAELLDGREPREVKLREAGDGRRLWDVEVVFDGDGHMYLGRGWDRFAREYGLQLGHFLVFTYDGDDAVLTVKVFDGSMCRRHYRYASTTPEAPLSSRLVTVKEEEVSTSPGSESDSESGSENSIDDTGGENGSDDTGGKNGSSSSSAEVDMGDARTSQFTVMLKQCHLGLRQKQYLNVPADFQAAHEYNKRTKVVLRMRGGRSWPVTLKHRTSGYPRASLRYGWHQFCIDNRLGVGDTCFFRALRGSDADLGEDHQLKVEVRRRDGTFAD</sequence>